<proteinExistence type="predicted"/>
<dbReference type="RefSeq" id="WP_354841231.1">
    <property type="nucleotide sequence ID" value="NZ_JBHTCG010000013.1"/>
</dbReference>
<evidence type="ECO:0000256" key="1">
    <source>
        <dbReference type="SAM" id="MobiDB-lite"/>
    </source>
</evidence>
<dbReference type="EMBL" id="JBHTCG010000013">
    <property type="protein sequence ID" value="MFC7384686.1"/>
    <property type="molecule type" value="Genomic_DNA"/>
</dbReference>
<gene>
    <name evidence="2" type="ORF">ACFQSB_20910</name>
</gene>
<accession>A0ABW2P4V2</accession>
<comment type="caution">
    <text evidence="2">The sequence shown here is derived from an EMBL/GenBank/DDBJ whole genome shotgun (WGS) entry which is preliminary data.</text>
</comment>
<evidence type="ECO:0000313" key="3">
    <source>
        <dbReference type="Proteomes" id="UP001596496"/>
    </source>
</evidence>
<name>A0ABW2P4V2_9ACTN</name>
<protein>
    <submittedName>
        <fullName evidence="2">DUF2795 domain-containing protein</fullName>
    </submittedName>
</protein>
<feature type="compositionally biased region" description="Basic and acidic residues" evidence="1">
    <location>
        <begin position="1"/>
        <end position="22"/>
    </location>
</feature>
<dbReference type="Pfam" id="PF11387">
    <property type="entry name" value="DUF2795"/>
    <property type="match status" value="1"/>
</dbReference>
<evidence type="ECO:0000313" key="2">
    <source>
        <dbReference type="EMBL" id="MFC7384686.1"/>
    </source>
</evidence>
<sequence>MNLERGSDKHGPRLDEEIKHETAGLTRGGVTGHAEEWREPEPVSDAEDDLRPQGYAPGHEPGVAPGMTQNDVDQRSNLARWLVEVHYPAGRDEILAHAEGNPAVPDAVVRALRDLPDGSFRNIADMAEALGLGRERRSGD</sequence>
<keyword evidence="3" id="KW-1185">Reference proteome</keyword>
<reference evidence="3" key="1">
    <citation type="journal article" date="2019" name="Int. J. Syst. Evol. Microbiol.">
        <title>The Global Catalogue of Microorganisms (GCM) 10K type strain sequencing project: providing services to taxonomists for standard genome sequencing and annotation.</title>
        <authorList>
            <consortium name="The Broad Institute Genomics Platform"/>
            <consortium name="The Broad Institute Genome Sequencing Center for Infectious Disease"/>
            <person name="Wu L."/>
            <person name="Ma J."/>
        </authorList>
    </citation>
    <scope>NUCLEOTIDE SEQUENCE [LARGE SCALE GENOMIC DNA]</scope>
    <source>
        <strain evidence="3">CECT 7649</strain>
    </source>
</reference>
<feature type="region of interest" description="Disordered" evidence="1">
    <location>
        <begin position="1"/>
        <end position="72"/>
    </location>
</feature>
<organism evidence="2 3">
    <name type="scientific">Sphaerisporangium rhizosphaerae</name>
    <dbReference type="NCBI Taxonomy" id="2269375"/>
    <lineage>
        <taxon>Bacteria</taxon>
        <taxon>Bacillati</taxon>
        <taxon>Actinomycetota</taxon>
        <taxon>Actinomycetes</taxon>
        <taxon>Streptosporangiales</taxon>
        <taxon>Streptosporangiaceae</taxon>
        <taxon>Sphaerisporangium</taxon>
    </lineage>
</organism>
<dbReference type="InterPro" id="IPR021527">
    <property type="entry name" value="DUF2795"/>
</dbReference>
<dbReference type="Proteomes" id="UP001596496">
    <property type="component" value="Unassembled WGS sequence"/>
</dbReference>